<name>A0AAD4PHB3_9MUSC</name>
<dbReference type="GO" id="GO:0016020">
    <property type="term" value="C:membrane"/>
    <property type="evidence" value="ECO:0007669"/>
    <property type="project" value="UniProtKB-SubCell"/>
</dbReference>
<dbReference type="InterPro" id="IPR013057">
    <property type="entry name" value="AA_transpt_TM"/>
</dbReference>
<dbReference type="PANTHER" id="PTHR16189:SF0">
    <property type="entry name" value="TRANSMEMBRANE PROTEIN 104"/>
    <property type="match status" value="1"/>
</dbReference>
<keyword evidence="3 7" id="KW-1133">Transmembrane helix</keyword>
<feature type="transmembrane region" description="Helical" evidence="7">
    <location>
        <begin position="187"/>
        <end position="207"/>
    </location>
</feature>
<evidence type="ECO:0000256" key="7">
    <source>
        <dbReference type="SAM" id="Phobius"/>
    </source>
</evidence>
<dbReference type="Proteomes" id="UP001200034">
    <property type="component" value="Unassembled WGS sequence"/>
</dbReference>
<evidence type="ECO:0000256" key="6">
    <source>
        <dbReference type="ARBA" id="ARBA00038166"/>
    </source>
</evidence>
<keyword evidence="5" id="KW-0325">Glycoprotein</keyword>
<evidence type="ECO:0000256" key="3">
    <source>
        <dbReference type="ARBA" id="ARBA00022989"/>
    </source>
</evidence>
<feature type="transmembrane region" description="Helical" evidence="7">
    <location>
        <begin position="455"/>
        <end position="476"/>
    </location>
</feature>
<dbReference type="Pfam" id="PF01490">
    <property type="entry name" value="Aa_trans"/>
    <property type="match status" value="2"/>
</dbReference>
<evidence type="ECO:0000256" key="4">
    <source>
        <dbReference type="ARBA" id="ARBA00023136"/>
    </source>
</evidence>
<evidence type="ECO:0000313" key="10">
    <source>
        <dbReference type="Proteomes" id="UP001200034"/>
    </source>
</evidence>
<feature type="transmembrane region" description="Helical" evidence="7">
    <location>
        <begin position="407"/>
        <end position="430"/>
    </location>
</feature>
<feature type="transmembrane region" description="Helical" evidence="7">
    <location>
        <begin position="256"/>
        <end position="277"/>
    </location>
</feature>
<keyword evidence="10" id="KW-1185">Reference proteome</keyword>
<gene>
    <name evidence="9" type="ORF">KR093_002559</name>
</gene>
<dbReference type="AlphaFoldDB" id="A0AAD4PHB3"/>
<feature type="transmembrane region" description="Helical" evidence="7">
    <location>
        <begin position="334"/>
        <end position="359"/>
    </location>
</feature>
<sequence>VGFIFIFNLIVGTGALTLPGVFAKAGWALSLIVILLLAIMSYMTVTFIIEAMAGANAIKNWQNLQVLRRNRNSFGGSDDDRELESTPLIGSGAVECHYYQLTHKFELGEMATLFFNDFGRILFYLCFIVYLFGDLSIYSAAVSRSLRDIICSDISIVETKSMYQPGSFKSNGNHTCWKDHSISRIHMYRIILIAFNMIFGPIILCGIQKTKYLQILTAAFRWMAFTFMICIATKLLITNGPKGHPVGFNVYGSPPLFGACVYSFMCHHSLPGLLAPLRNKSKVSKLLSFDYIVICMFYIVLAMTGIFAFEHVEDLYTLNFLPDQEKSNDFLSGLYIAIDYFLSLFPVFTLSTSFPVIAVTLKNNLQILFLDMSRYESYNLFIRAMFPIMTVLPSFCVAYLTDSLSTLVAFTGSYAGTGIQYIIPVFLLYFSRRTCTELLGSGVVNHFQSPFKSNAWLILVLIWSVICVILVSINIFH</sequence>
<feature type="domain" description="Amino acid transporter transmembrane" evidence="8">
    <location>
        <begin position="108"/>
        <end position="433"/>
    </location>
</feature>
<protein>
    <recommendedName>
        <fullName evidence="8">Amino acid transporter transmembrane domain-containing protein</fullName>
    </recommendedName>
</protein>
<feature type="transmembrane region" description="Helical" evidence="7">
    <location>
        <begin position="27"/>
        <end position="49"/>
    </location>
</feature>
<comment type="similarity">
    <text evidence="6">Belongs to the TMEM104 family.</text>
</comment>
<evidence type="ECO:0000256" key="2">
    <source>
        <dbReference type="ARBA" id="ARBA00022692"/>
    </source>
</evidence>
<keyword evidence="4 7" id="KW-0472">Membrane</keyword>
<dbReference type="EMBL" id="JAJJHW010003409">
    <property type="protein sequence ID" value="KAH8358812.1"/>
    <property type="molecule type" value="Genomic_DNA"/>
</dbReference>
<keyword evidence="2 7" id="KW-0812">Transmembrane</keyword>
<dbReference type="PANTHER" id="PTHR16189">
    <property type="entry name" value="TRANSMEMBRANE PROTEIN 104-RELATED"/>
    <property type="match status" value="1"/>
</dbReference>
<feature type="transmembrane region" description="Helical" evidence="7">
    <location>
        <begin position="380"/>
        <end position="401"/>
    </location>
</feature>
<comment type="subcellular location">
    <subcellularLocation>
        <location evidence="1">Membrane</location>
        <topology evidence="1">Multi-pass membrane protein</topology>
    </subcellularLocation>
</comment>
<evidence type="ECO:0000256" key="1">
    <source>
        <dbReference type="ARBA" id="ARBA00004141"/>
    </source>
</evidence>
<evidence type="ECO:0000259" key="8">
    <source>
        <dbReference type="Pfam" id="PF01490"/>
    </source>
</evidence>
<feature type="transmembrane region" description="Helical" evidence="7">
    <location>
        <begin position="219"/>
        <end position="236"/>
    </location>
</feature>
<proteinExistence type="inferred from homology"/>
<evidence type="ECO:0000313" key="9">
    <source>
        <dbReference type="EMBL" id="KAH8358812.1"/>
    </source>
</evidence>
<organism evidence="9 10">
    <name type="scientific">Drosophila rubida</name>
    <dbReference type="NCBI Taxonomy" id="30044"/>
    <lineage>
        <taxon>Eukaryota</taxon>
        <taxon>Metazoa</taxon>
        <taxon>Ecdysozoa</taxon>
        <taxon>Arthropoda</taxon>
        <taxon>Hexapoda</taxon>
        <taxon>Insecta</taxon>
        <taxon>Pterygota</taxon>
        <taxon>Neoptera</taxon>
        <taxon>Endopterygota</taxon>
        <taxon>Diptera</taxon>
        <taxon>Brachycera</taxon>
        <taxon>Muscomorpha</taxon>
        <taxon>Ephydroidea</taxon>
        <taxon>Drosophilidae</taxon>
        <taxon>Drosophila</taxon>
    </lineage>
</organism>
<feature type="non-terminal residue" evidence="9">
    <location>
        <position position="1"/>
    </location>
</feature>
<comment type="caution">
    <text evidence="9">The sequence shown here is derived from an EMBL/GenBank/DDBJ whole genome shotgun (WGS) entry which is preliminary data.</text>
</comment>
<reference evidence="9" key="1">
    <citation type="journal article" date="2021" name="Mol. Ecol. Resour.">
        <title>Phylogenomic analyses of the genus Drosophila reveals genomic signals of climate adaptation.</title>
        <authorList>
            <person name="Li F."/>
            <person name="Rane R.V."/>
            <person name="Luria V."/>
            <person name="Xiong Z."/>
            <person name="Chen J."/>
            <person name="Li Z."/>
            <person name="Catullo R.A."/>
            <person name="Griffin P.C."/>
            <person name="Schiffer M."/>
            <person name="Pearce S."/>
            <person name="Lee S.F."/>
            <person name="McElroy K."/>
            <person name="Stocker A."/>
            <person name="Shirriffs J."/>
            <person name="Cockerell F."/>
            <person name="Coppin C."/>
            <person name="Sgro C.M."/>
            <person name="Karger A."/>
            <person name="Cain J.W."/>
            <person name="Weber J.A."/>
            <person name="Santpere G."/>
            <person name="Kirschner M.W."/>
            <person name="Hoffmann A.A."/>
            <person name="Oakeshott J.G."/>
            <person name="Zhang G."/>
        </authorList>
    </citation>
    <scope>NUCLEOTIDE SEQUENCE</scope>
    <source>
        <strain evidence="9">BGI-SZ-2011g</strain>
    </source>
</reference>
<evidence type="ECO:0000256" key="5">
    <source>
        <dbReference type="ARBA" id="ARBA00023180"/>
    </source>
</evidence>
<feature type="transmembrane region" description="Helical" evidence="7">
    <location>
        <begin position="289"/>
        <end position="309"/>
    </location>
</feature>
<accession>A0AAD4PHB3</accession>
<feature type="transmembrane region" description="Helical" evidence="7">
    <location>
        <begin position="121"/>
        <end position="141"/>
    </location>
</feature>
<feature type="domain" description="Amino acid transporter transmembrane" evidence="8">
    <location>
        <begin position="3"/>
        <end position="52"/>
    </location>
</feature>